<keyword evidence="1" id="KW-0653">Protein transport</keyword>
<dbReference type="PANTHER" id="PTHR12210">
    <property type="entry name" value="DULLARD PROTEIN PHOSPHATASE"/>
    <property type="match status" value="1"/>
</dbReference>
<keyword evidence="1" id="KW-0813">Transport</keyword>
<dbReference type="GO" id="GO:0005744">
    <property type="term" value="C:TIM23 mitochondrial import inner membrane translocase complex"/>
    <property type="evidence" value="ECO:0007669"/>
    <property type="project" value="UniProtKB-UniRule"/>
</dbReference>
<dbReference type="InterPro" id="IPR023214">
    <property type="entry name" value="HAD_sf"/>
</dbReference>
<dbReference type="InterPro" id="IPR050365">
    <property type="entry name" value="TIM50"/>
</dbReference>
<comment type="function">
    <text evidence="1">Essential component of the TIM23 complex, a complex that mediates the translocation of transit peptide-containing proteins across the mitochondrial inner membrane.</text>
</comment>
<dbReference type="FunFam" id="3.40.50.1000:FF:000257">
    <property type="entry name" value="Haloacid dehalogenase-like hydrolase (HAD) superfamily protein"/>
    <property type="match status" value="1"/>
</dbReference>
<dbReference type="Gene3D" id="3.40.50.1000">
    <property type="entry name" value="HAD superfamily/HAD-like"/>
    <property type="match status" value="1"/>
</dbReference>
<name>A0A2P2JT03_RHIMU</name>
<dbReference type="InterPro" id="IPR036412">
    <property type="entry name" value="HAD-like_sf"/>
</dbReference>
<evidence type="ECO:0000313" key="4">
    <source>
        <dbReference type="EMBL" id="MBW96606.1"/>
    </source>
</evidence>
<dbReference type="EMBL" id="GGEC01016123">
    <property type="protein sequence ID" value="MBW96606.1"/>
    <property type="molecule type" value="Transcribed_RNA"/>
</dbReference>
<evidence type="ECO:0000256" key="2">
    <source>
        <dbReference type="SAM" id="MobiDB-lite"/>
    </source>
</evidence>
<organism evidence="4">
    <name type="scientific">Rhizophora mucronata</name>
    <name type="common">Asiatic mangrove</name>
    <dbReference type="NCBI Taxonomy" id="61149"/>
    <lineage>
        <taxon>Eukaryota</taxon>
        <taxon>Viridiplantae</taxon>
        <taxon>Streptophyta</taxon>
        <taxon>Embryophyta</taxon>
        <taxon>Tracheophyta</taxon>
        <taxon>Spermatophyta</taxon>
        <taxon>Magnoliopsida</taxon>
        <taxon>eudicotyledons</taxon>
        <taxon>Gunneridae</taxon>
        <taxon>Pentapetalae</taxon>
        <taxon>rosids</taxon>
        <taxon>fabids</taxon>
        <taxon>Malpighiales</taxon>
        <taxon>Rhizophoraceae</taxon>
        <taxon>Rhizophora</taxon>
    </lineage>
</organism>
<evidence type="ECO:0000259" key="3">
    <source>
        <dbReference type="PROSITE" id="PS50969"/>
    </source>
</evidence>
<keyword evidence="1" id="KW-0811">Translocation</keyword>
<dbReference type="SUPFAM" id="SSF56784">
    <property type="entry name" value="HAD-like"/>
    <property type="match status" value="1"/>
</dbReference>
<feature type="domain" description="FCP1 homology" evidence="3">
    <location>
        <begin position="103"/>
        <end position="284"/>
    </location>
</feature>
<dbReference type="GO" id="GO:0015031">
    <property type="term" value="P:protein transport"/>
    <property type="evidence" value="ECO:0007669"/>
    <property type="project" value="UniProtKB-KW"/>
</dbReference>
<sequence>METTSDHSEASFIRQKKVKISNTRKYNVPDIRDPAHSHTEEGDLSSTNPSSDMLSLSLLDKRNNKLLHVSNMRESGHVPHANSDKDGATPETFLSLPIRASISPYRKKLLILDLNGLLADIVPDPPKDCRPDIKISRRAIFKRPFYLDFLKFCFERFEVGIWSSRARKNVDRVVEYLLGDMKRKLLFCWDLSHCTATQFSTLENRHKALVFKELRQIWEKHDPKLPWEKGYYNESNTLLVDDSPYKALLNPAHTAIFPYPYQFQDVNDNSLGAGGDLRVYLDQLAEADSVQIYVGQNPFGQKAVTESSASWDFYLQVMRSLYPHPTR</sequence>
<keyword evidence="1" id="KW-0496">Mitochondrion</keyword>
<comment type="subcellular location">
    <subcellularLocation>
        <location evidence="1">Mitochondrion inner membrane</location>
        <topology evidence="1">Single-pass membrane protein</topology>
    </subcellularLocation>
</comment>
<protein>
    <recommendedName>
        <fullName evidence="1">Mitochondrial import inner membrane translocase subunit TIM50</fullName>
    </recommendedName>
</protein>
<accession>A0A2P2JT03</accession>
<dbReference type="PROSITE" id="PS50969">
    <property type="entry name" value="FCP1"/>
    <property type="match status" value="1"/>
</dbReference>
<feature type="region of interest" description="Disordered" evidence="2">
    <location>
        <begin position="23"/>
        <end position="54"/>
    </location>
</feature>
<dbReference type="AlphaFoldDB" id="A0A2P2JT03"/>
<comment type="subunit">
    <text evidence="1">Component of the TIM23 complex.</text>
</comment>
<dbReference type="InterPro" id="IPR004274">
    <property type="entry name" value="FCP1_dom"/>
</dbReference>
<feature type="compositionally biased region" description="Basic and acidic residues" evidence="2">
    <location>
        <begin position="30"/>
        <end position="41"/>
    </location>
</feature>
<reference evidence="4" key="1">
    <citation type="submission" date="2018-02" db="EMBL/GenBank/DDBJ databases">
        <title>Rhizophora mucronata_Transcriptome.</title>
        <authorList>
            <person name="Meera S.P."/>
            <person name="Sreeshan A."/>
            <person name="Augustine A."/>
        </authorList>
    </citation>
    <scope>NUCLEOTIDE SEQUENCE</scope>
    <source>
        <tissue evidence="4">Leaf</tissue>
    </source>
</reference>
<dbReference type="SMART" id="SM00577">
    <property type="entry name" value="CPDc"/>
    <property type="match status" value="1"/>
</dbReference>
<proteinExistence type="inferred from homology"/>
<keyword evidence="1" id="KW-0809">Transit peptide</keyword>
<comment type="similarity">
    <text evidence="1">Belongs to the TIM50 family.</text>
</comment>
<evidence type="ECO:0000256" key="1">
    <source>
        <dbReference type="RuleBase" id="RU365079"/>
    </source>
</evidence>
<dbReference type="Pfam" id="PF03031">
    <property type="entry name" value="NIF"/>
    <property type="match status" value="1"/>
</dbReference>